<keyword evidence="6" id="KW-0175">Coiled coil</keyword>
<accession>A0AAQ3JQ63</accession>
<comment type="subcellular location">
    <subcellularLocation>
        <location evidence="1">Cell membrane</location>
        <topology evidence="1">Peripheral membrane protein</topology>
    </subcellularLocation>
    <subcellularLocation>
        <location evidence="2">Golgi apparatus membrane</location>
        <topology evidence="2">Peripheral membrane protein</topology>
    </subcellularLocation>
</comment>
<evidence type="ECO:0000256" key="4">
    <source>
        <dbReference type="ARBA" id="ARBA00023034"/>
    </source>
</evidence>
<dbReference type="GO" id="GO:0000139">
    <property type="term" value="C:Golgi membrane"/>
    <property type="evidence" value="ECO:0007669"/>
    <property type="project" value="UniProtKB-SubCell"/>
</dbReference>
<feature type="compositionally biased region" description="Polar residues" evidence="7">
    <location>
        <begin position="33"/>
        <end position="46"/>
    </location>
</feature>
<evidence type="ECO:0000256" key="7">
    <source>
        <dbReference type="SAM" id="MobiDB-lite"/>
    </source>
</evidence>
<dbReference type="SMART" id="SM01100">
    <property type="entry name" value="CRAL_TRIO_N"/>
    <property type="match status" value="1"/>
</dbReference>
<dbReference type="InterPro" id="IPR036865">
    <property type="entry name" value="CRAL-TRIO_dom_sf"/>
</dbReference>
<dbReference type="Gene3D" id="1.10.8.20">
    <property type="entry name" value="N-terminal domain of phosphatidylinositol transfer protein sec14p"/>
    <property type="match status" value="1"/>
</dbReference>
<dbReference type="InterPro" id="IPR036273">
    <property type="entry name" value="CRAL/TRIO_N_dom_sf"/>
</dbReference>
<dbReference type="GO" id="GO:0005886">
    <property type="term" value="C:plasma membrane"/>
    <property type="evidence" value="ECO:0007669"/>
    <property type="project" value="UniProtKB-SubCell"/>
</dbReference>
<dbReference type="FunFam" id="3.40.525.10:FF:000011">
    <property type="entry name" value="SEC14 cytosolic factor"/>
    <property type="match status" value="1"/>
</dbReference>
<evidence type="ECO:0000259" key="8">
    <source>
        <dbReference type="PROSITE" id="PS50191"/>
    </source>
</evidence>
<evidence type="ECO:0000256" key="3">
    <source>
        <dbReference type="ARBA" id="ARBA00022927"/>
    </source>
</evidence>
<dbReference type="PRINTS" id="PR00180">
    <property type="entry name" value="CRETINALDHBP"/>
</dbReference>
<keyword evidence="3" id="KW-0813">Transport</keyword>
<dbReference type="InterPro" id="IPR001251">
    <property type="entry name" value="CRAL-TRIO_dom"/>
</dbReference>
<dbReference type="PANTHER" id="PTHR45657:SF1">
    <property type="entry name" value="CRAL-TRIO DOMAIN-CONTAINING PROTEIN YKL091C-RELATED"/>
    <property type="match status" value="1"/>
</dbReference>
<comment type="similarity">
    <text evidence="5">Belongs to the SFH family.</text>
</comment>
<dbReference type="Gene3D" id="3.40.525.10">
    <property type="entry name" value="CRAL-TRIO lipid binding domain"/>
    <property type="match status" value="1"/>
</dbReference>
<keyword evidence="4" id="KW-0333">Golgi apparatus</keyword>
<evidence type="ECO:0000256" key="5">
    <source>
        <dbReference type="ARBA" id="ARBA00038020"/>
    </source>
</evidence>
<evidence type="ECO:0000313" key="10">
    <source>
        <dbReference type="Proteomes" id="UP001327560"/>
    </source>
</evidence>
<evidence type="ECO:0000313" key="9">
    <source>
        <dbReference type="EMBL" id="WOK94188.1"/>
    </source>
</evidence>
<keyword evidence="3" id="KW-0653">Protein transport</keyword>
<dbReference type="InterPro" id="IPR011074">
    <property type="entry name" value="CRAL/TRIO_N_dom"/>
</dbReference>
<organism evidence="9 10">
    <name type="scientific">Canna indica</name>
    <name type="common">Indian-shot</name>
    <dbReference type="NCBI Taxonomy" id="4628"/>
    <lineage>
        <taxon>Eukaryota</taxon>
        <taxon>Viridiplantae</taxon>
        <taxon>Streptophyta</taxon>
        <taxon>Embryophyta</taxon>
        <taxon>Tracheophyta</taxon>
        <taxon>Spermatophyta</taxon>
        <taxon>Magnoliopsida</taxon>
        <taxon>Liliopsida</taxon>
        <taxon>Zingiberales</taxon>
        <taxon>Cannaceae</taxon>
        <taxon>Canna</taxon>
    </lineage>
</organism>
<sequence>MAEVMSGPLDHIKYGPDVENAEDEKKIKVGSFKQKSMNNSSKLRNSMSKRGRRSSKVMSVAIEDIRDAEEMQAVDAFRQILILEELLPSRHDDYYMMLRFLKARKFDTEKTKQMWSDMLQWRKEFGADTIMEDFDFKELDQVLEHYPQGHHGVDKDGRPVYIERLGLVDAYKMMQVTTMDRYVKYHVREFERAFAVKFPACSIAAKRHIDQSTTIIDVQGVGCKQFNKVARDLIGRLQKIDGDNYPETLCRMFIINAGQGFRLLWNTVKSFLDPKTTAKIHVLGNKYQSKLLEVIDASELPEFLGGTCNCEGGCLGSDKGPWKDAEILKLVKSGFGSCGKRQMEAAAEEKTISEDDIVYQKRQDSFPRMTIFAAEDMSPKIPRSHIEHPELSPLREEVGMDCKNEKFPKSCSYDDLFPVVDKVVDAGWNKDAMEEKLAVARGTHTVSEICNGSDGISNHVVSGVVAFVMGIVTMVRVTRNMPRKVVDADIDNTSIVHLPSETLKVPSQKFISADEYSCVMKRLNELEEQVSTMNVKPEMPPEKEELLNAAVKRVDVLEEELASTKKALEEALARQEEFIAYLEKKKKKKNMLPFGTNGLAAWATGKTN</sequence>
<dbReference type="InterPro" id="IPR051026">
    <property type="entry name" value="PI/PC_transfer"/>
</dbReference>
<dbReference type="PANTHER" id="PTHR45657">
    <property type="entry name" value="CRAL-TRIO DOMAIN-CONTAINING PROTEIN YKL091C-RELATED"/>
    <property type="match status" value="1"/>
</dbReference>
<evidence type="ECO:0000256" key="1">
    <source>
        <dbReference type="ARBA" id="ARBA00004202"/>
    </source>
</evidence>
<evidence type="ECO:0000256" key="6">
    <source>
        <dbReference type="SAM" id="Coils"/>
    </source>
</evidence>
<dbReference type="CDD" id="cd00170">
    <property type="entry name" value="SEC14"/>
    <property type="match status" value="1"/>
</dbReference>
<feature type="coiled-coil region" evidence="6">
    <location>
        <begin position="547"/>
        <end position="585"/>
    </location>
</feature>
<evidence type="ECO:0000256" key="2">
    <source>
        <dbReference type="ARBA" id="ARBA00004395"/>
    </source>
</evidence>
<dbReference type="Proteomes" id="UP001327560">
    <property type="component" value="Chromosome 1"/>
</dbReference>
<dbReference type="AlphaFoldDB" id="A0AAQ3JQ63"/>
<reference evidence="9 10" key="1">
    <citation type="submission" date="2023-10" db="EMBL/GenBank/DDBJ databases">
        <title>Chromosome-scale genome assembly provides insights into flower coloration mechanisms of Canna indica.</title>
        <authorList>
            <person name="Li C."/>
        </authorList>
    </citation>
    <scope>NUCLEOTIDE SEQUENCE [LARGE SCALE GENOMIC DNA]</scope>
    <source>
        <tissue evidence="9">Flower</tissue>
    </source>
</reference>
<gene>
    <name evidence="9" type="ORF">Cni_G02890</name>
</gene>
<proteinExistence type="inferred from homology"/>
<dbReference type="GO" id="GO:0015031">
    <property type="term" value="P:protein transport"/>
    <property type="evidence" value="ECO:0007669"/>
    <property type="project" value="UniProtKB-KW"/>
</dbReference>
<dbReference type="SUPFAM" id="SSF46938">
    <property type="entry name" value="CRAL/TRIO N-terminal domain"/>
    <property type="match status" value="1"/>
</dbReference>
<dbReference type="Pfam" id="PF00650">
    <property type="entry name" value="CRAL_TRIO"/>
    <property type="match status" value="1"/>
</dbReference>
<name>A0AAQ3JQ63_9LILI</name>
<dbReference type="SUPFAM" id="SSF52087">
    <property type="entry name" value="CRAL/TRIO domain"/>
    <property type="match status" value="1"/>
</dbReference>
<keyword evidence="10" id="KW-1185">Reference proteome</keyword>
<dbReference type="EMBL" id="CP136890">
    <property type="protein sequence ID" value="WOK94188.1"/>
    <property type="molecule type" value="Genomic_DNA"/>
</dbReference>
<dbReference type="PROSITE" id="PS50191">
    <property type="entry name" value="CRAL_TRIO"/>
    <property type="match status" value="1"/>
</dbReference>
<dbReference type="Pfam" id="PF03765">
    <property type="entry name" value="CRAL_TRIO_N"/>
    <property type="match status" value="1"/>
</dbReference>
<feature type="region of interest" description="Disordered" evidence="7">
    <location>
        <begin position="29"/>
        <end position="52"/>
    </location>
</feature>
<protein>
    <submittedName>
        <fullName evidence="9">Phosphatidylinositol/phosphatidylcholine transfer protein SFH12-like</fullName>
    </submittedName>
</protein>
<dbReference type="SMART" id="SM00516">
    <property type="entry name" value="SEC14"/>
    <property type="match status" value="1"/>
</dbReference>
<feature type="domain" description="CRAL-TRIO" evidence="8">
    <location>
        <begin position="138"/>
        <end position="312"/>
    </location>
</feature>